<dbReference type="InterPro" id="IPR040841">
    <property type="entry name" value="Luciferase_dom"/>
</dbReference>
<evidence type="ECO:0000313" key="3">
    <source>
        <dbReference type="Proteomes" id="UP000076744"/>
    </source>
</evidence>
<evidence type="ECO:0000313" key="2">
    <source>
        <dbReference type="EMBL" id="OAA69048.1"/>
    </source>
</evidence>
<dbReference type="OrthoDB" id="5358398at2759"/>
<proteinExistence type="predicted"/>
<name>A0A168AQD5_CORFA</name>
<keyword evidence="3" id="KW-1185">Reference proteome</keyword>
<dbReference type="RefSeq" id="XP_018705918.1">
    <property type="nucleotide sequence ID" value="XM_018847029.1"/>
</dbReference>
<reference evidence="2 3" key="1">
    <citation type="journal article" date="2016" name="Genome Biol. Evol.">
        <title>Divergent and convergent evolution of fungal pathogenicity.</title>
        <authorList>
            <person name="Shang Y."/>
            <person name="Xiao G."/>
            <person name="Zheng P."/>
            <person name="Cen K."/>
            <person name="Zhan S."/>
            <person name="Wang C."/>
        </authorList>
    </citation>
    <scope>NUCLEOTIDE SEQUENCE [LARGE SCALE GENOMIC DNA]</scope>
    <source>
        <strain evidence="2 3">ARSEF 2679</strain>
    </source>
</reference>
<dbReference type="EMBL" id="AZHB01000006">
    <property type="protein sequence ID" value="OAA69048.1"/>
    <property type="molecule type" value="Genomic_DNA"/>
</dbReference>
<dbReference type="InterPro" id="IPR048273">
    <property type="entry name" value="Luciferase"/>
</dbReference>
<dbReference type="GeneID" id="30019715"/>
<dbReference type="AlphaFoldDB" id="A0A168AQD5"/>
<sequence>MSTTQYAVAGAAVALSTLLVVAYRDYRAYCALGDHGLPGNFSGWCTQLKLTRKSRKDTLVPAPYDLAIEAARTGPHAAESFLPAAPLPARAGHRPSIPGFTAPQRQVSDAASAAMKARMAGHLEALAHTNPTLLQLELSKLEGPVPALQLHKDREAVRPRHLQRTRGEVAHVHPPDGSTHLVLSLADSRRLIEAGWGQRHRLSGTLLGWGYTLFYAPRNDAEFHVWKDTVAAAAKYACADLGKVDLV</sequence>
<comment type="caution">
    <text evidence="2">The sequence shown here is derived from an EMBL/GenBank/DDBJ whole genome shotgun (WGS) entry which is preliminary data.</text>
</comment>
<dbReference type="PANTHER" id="PTHR38695:SF1">
    <property type="entry name" value="AMINO ACID PERMEASE_ SLC12A DOMAIN-CONTAINING PROTEIN"/>
    <property type="match status" value="1"/>
</dbReference>
<dbReference type="Pfam" id="PF17648">
    <property type="entry name" value="Luciferase"/>
    <property type="match status" value="1"/>
</dbReference>
<accession>A0A168AQD5</accession>
<gene>
    <name evidence="2" type="ORF">ISF_03423</name>
</gene>
<organism evidence="2 3">
    <name type="scientific">Cordyceps fumosorosea (strain ARSEF 2679)</name>
    <name type="common">Isaria fumosorosea</name>
    <dbReference type="NCBI Taxonomy" id="1081104"/>
    <lineage>
        <taxon>Eukaryota</taxon>
        <taxon>Fungi</taxon>
        <taxon>Dikarya</taxon>
        <taxon>Ascomycota</taxon>
        <taxon>Pezizomycotina</taxon>
        <taxon>Sordariomycetes</taxon>
        <taxon>Hypocreomycetidae</taxon>
        <taxon>Hypocreales</taxon>
        <taxon>Cordycipitaceae</taxon>
        <taxon>Cordyceps</taxon>
    </lineage>
</organism>
<evidence type="ECO:0000259" key="1">
    <source>
        <dbReference type="Pfam" id="PF17648"/>
    </source>
</evidence>
<dbReference type="STRING" id="1081104.A0A168AQD5"/>
<dbReference type="Proteomes" id="UP000076744">
    <property type="component" value="Unassembled WGS sequence"/>
</dbReference>
<protein>
    <recommendedName>
        <fullName evidence="1">Luciferase domain-containing protein</fullName>
    </recommendedName>
</protein>
<feature type="domain" description="Luciferase" evidence="1">
    <location>
        <begin position="166"/>
        <end position="233"/>
    </location>
</feature>
<dbReference type="PANTHER" id="PTHR38695">
    <property type="entry name" value="AMINO ACID PERMEASE_ SLC12A DOMAIN-CONTAINING PROTEIN"/>
    <property type="match status" value="1"/>
</dbReference>